<evidence type="ECO:0000259" key="2">
    <source>
        <dbReference type="Pfam" id="PF13966"/>
    </source>
</evidence>
<dbReference type="AlphaFoldDB" id="A0A199UMX3"/>
<evidence type="ECO:0000313" key="3">
    <source>
        <dbReference type="EMBL" id="OAY66197.1"/>
    </source>
</evidence>
<reference evidence="3 4" key="1">
    <citation type="journal article" date="2016" name="DNA Res.">
        <title>The draft genome of MD-2 pineapple using hybrid error correction of long reads.</title>
        <authorList>
            <person name="Redwan R.M."/>
            <person name="Saidin A."/>
            <person name="Kumar S.V."/>
        </authorList>
    </citation>
    <scope>NUCLEOTIDE SEQUENCE [LARGE SCALE GENOMIC DNA]</scope>
    <source>
        <strain evidence="4">cv. MD2</strain>
        <tissue evidence="3">Leaf</tissue>
    </source>
</reference>
<dbReference type="EMBL" id="LSRQ01006420">
    <property type="protein sequence ID" value="OAY66197.1"/>
    <property type="molecule type" value="Genomic_DNA"/>
</dbReference>
<keyword evidence="1" id="KW-0472">Membrane</keyword>
<protein>
    <recommendedName>
        <fullName evidence="2">Reverse transcriptase zinc-binding domain-containing protein</fullName>
    </recommendedName>
</protein>
<feature type="transmembrane region" description="Helical" evidence="1">
    <location>
        <begin position="74"/>
        <end position="92"/>
    </location>
</feature>
<gene>
    <name evidence="3" type="ORF">ACMD2_14954</name>
</gene>
<feature type="domain" description="Reverse transcriptase zinc-binding" evidence="2">
    <location>
        <begin position="7"/>
        <end position="63"/>
    </location>
</feature>
<dbReference type="Proteomes" id="UP000092600">
    <property type="component" value="Unassembled WGS sequence"/>
</dbReference>
<evidence type="ECO:0000256" key="1">
    <source>
        <dbReference type="SAM" id="Phobius"/>
    </source>
</evidence>
<accession>A0A199UMX3</accession>
<proteinExistence type="predicted"/>
<feature type="non-terminal residue" evidence="3">
    <location>
        <position position="131"/>
    </location>
</feature>
<keyword evidence="1" id="KW-1133">Transmembrane helix</keyword>
<feature type="non-terminal residue" evidence="3">
    <location>
        <position position="1"/>
    </location>
</feature>
<organism evidence="3 4">
    <name type="scientific">Ananas comosus</name>
    <name type="common">Pineapple</name>
    <name type="synonym">Ananas ananas</name>
    <dbReference type="NCBI Taxonomy" id="4615"/>
    <lineage>
        <taxon>Eukaryota</taxon>
        <taxon>Viridiplantae</taxon>
        <taxon>Streptophyta</taxon>
        <taxon>Embryophyta</taxon>
        <taxon>Tracheophyta</taxon>
        <taxon>Spermatophyta</taxon>
        <taxon>Magnoliopsida</taxon>
        <taxon>Liliopsida</taxon>
        <taxon>Poales</taxon>
        <taxon>Bromeliaceae</taxon>
        <taxon>Bromelioideae</taxon>
        <taxon>Ananas</taxon>
    </lineage>
</organism>
<keyword evidence="1" id="KW-0812">Transmembrane</keyword>
<sequence length="131" mass="14897">WDSGNNFTVKSVYSLIRIRGVKDVVTPAVWKLKIPTKIKIFRWLSLKKRLPTVDNLIKRGRLVRKQHMHLMCRYFRICGPSVGGIFLFISLLDVPHALTFMEDVNTVWEALAGMGAQGDTALTSILVATIW</sequence>
<dbReference type="Pfam" id="PF13966">
    <property type="entry name" value="zf-RVT"/>
    <property type="match status" value="1"/>
</dbReference>
<name>A0A199UMX3_ANACO</name>
<dbReference type="InterPro" id="IPR026960">
    <property type="entry name" value="RVT-Znf"/>
</dbReference>
<comment type="caution">
    <text evidence="3">The sequence shown here is derived from an EMBL/GenBank/DDBJ whole genome shotgun (WGS) entry which is preliminary data.</text>
</comment>
<evidence type="ECO:0000313" key="4">
    <source>
        <dbReference type="Proteomes" id="UP000092600"/>
    </source>
</evidence>